<proteinExistence type="inferred from homology"/>
<dbReference type="Gene3D" id="3.40.50.300">
    <property type="entry name" value="P-loop containing nucleotide triphosphate hydrolases"/>
    <property type="match status" value="1"/>
</dbReference>
<dbReference type="InterPro" id="IPR003439">
    <property type="entry name" value="ABC_transporter-like_ATP-bd"/>
</dbReference>
<dbReference type="EMBL" id="JAEAGR010000018">
    <property type="protein sequence ID" value="MBH1942192.1"/>
    <property type="molecule type" value="Genomic_DNA"/>
</dbReference>
<name>A0A8J7KXS8_9FIRM</name>
<protein>
    <submittedName>
        <fullName evidence="5">ATP-binding cassette domain-containing protein</fullName>
    </submittedName>
</protein>
<dbReference type="PANTHER" id="PTHR42798">
    <property type="entry name" value="LIPOPROTEIN-RELEASING SYSTEM ATP-BINDING PROTEIN LOLD"/>
    <property type="match status" value="1"/>
</dbReference>
<reference evidence="5" key="1">
    <citation type="submission" date="2020-12" db="EMBL/GenBank/DDBJ databases">
        <title>M. sibirica DSM 26468T genome.</title>
        <authorList>
            <person name="Thieme N."/>
            <person name="Rettenmaier R."/>
            <person name="Zverlov V."/>
            <person name="Liebl W."/>
        </authorList>
    </citation>
    <scope>NUCLEOTIDE SEQUENCE</scope>
    <source>
        <strain evidence="5">DSM 26468</strain>
    </source>
</reference>
<accession>A0A8J7KXS8</accession>
<dbReference type="PANTHER" id="PTHR42798:SF7">
    <property type="entry name" value="ALPHA-D-RIBOSE 1-METHYLPHOSPHONATE 5-TRIPHOSPHATE SYNTHASE SUBUNIT PHNL"/>
    <property type="match status" value="1"/>
</dbReference>
<dbReference type="RefSeq" id="WP_197662447.1">
    <property type="nucleotide sequence ID" value="NZ_JAEAGR010000018.1"/>
</dbReference>
<keyword evidence="6" id="KW-1185">Reference proteome</keyword>
<comment type="similarity">
    <text evidence="1">Belongs to the ABC transporter superfamily.</text>
</comment>
<evidence type="ECO:0000259" key="4">
    <source>
        <dbReference type="PROSITE" id="PS50893"/>
    </source>
</evidence>
<dbReference type="AlphaFoldDB" id="A0A8J7KXS8"/>
<dbReference type="Proteomes" id="UP000623269">
    <property type="component" value="Unassembled WGS sequence"/>
</dbReference>
<organism evidence="5 6">
    <name type="scientific">Mobilitalea sibirica</name>
    <dbReference type="NCBI Taxonomy" id="1462919"/>
    <lineage>
        <taxon>Bacteria</taxon>
        <taxon>Bacillati</taxon>
        <taxon>Bacillota</taxon>
        <taxon>Clostridia</taxon>
        <taxon>Lachnospirales</taxon>
        <taxon>Lachnospiraceae</taxon>
        <taxon>Mobilitalea</taxon>
    </lineage>
</organism>
<evidence type="ECO:0000256" key="3">
    <source>
        <dbReference type="ARBA" id="ARBA00022840"/>
    </source>
</evidence>
<dbReference type="InterPro" id="IPR027417">
    <property type="entry name" value="P-loop_NTPase"/>
</dbReference>
<dbReference type="SMART" id="SM00382">
    <property type="entry name" value="AAA"/>
    <property type="match status" value="1"/>
</dbReference>
<dbReference type="InterPro" id="IPR003593">
    <property type="entry name" value="AAA+_ATPase"/>
</dbReference>
<evidence type="ECO:0000313" key="6">
    <source>
        <dbReference type="Proteomes" id="UP000623269"/>
    </source>
</evidence>
<dbReference type="GO" id="GO:0016887">
    <property type="term" value="F:ATP hydrolysis activity"/>
    <property type="evidence" value="ECO:0007669"/>
    <property type="project" value="InterPro"/>
</dbReference>
<comment type="caution">
    <text evidence="5">The sequence shown here is derived from an EMBL/GenBank/DDBJ whole genome shotgun (WGS) entry which is preliminary data.</text>
</comment>
<evidence type="ECO:0000256" key="2">
    <source>
        <dbReference type="ARBA" id="ARBA00022741"/>
    </source>
</evidence>
<dbReference type="SUPFAM" id="SSF52540">
    <property type="entry name" value="P-loop containing nucleoside triphosphate hydrolases"/>
    <property type="match status" value="1"/>
</dbReference>
<feature type="domain" description="ABC transporter" evidence="4">
    <location>
        <begin position="4"/>
        <end position="233"/>
    </location>
</feature>
<evidence type="ECO:0000256" key="1">
    <source>
        <dbReference type="ARBA" id="ARBA00005417"/>
    </source>
</evidence>
<dbReference type="Pfam" id="PF00005">
    <property type="entry name" value="ABC_tran"/>
    <property type="match status" value="1"/>
</dbReference>
<keyword evidence="3 5" id="KW-0067">ATP-binding</keyword>
<keyword evidence="2" id="KW-0547">Nucleotide-binding</keyword>
<gene>
    <name evidence="5" type="ORF">I5677_14930</name>
</gene>
<evidence type="ECO:0000313" key="5">
    <source>
        <dbReference type="EMBL" id="MBH1942192.1"/>
    </source>
</evidence>
<dbReference type="PROSITE" id="PS50893">
    <property type="entry name" value="ABC_TRANSPORTER_2"/>
    <property type="match status" value="1"/>
</dbReference>
<sequence>MIAVKADKVNKRFYQHNKWHTVIADCSFEVEQGEFIVITGNIGSGKSTLLQLLGGLDRPDSGKIYLGDKELSLLNGSDLASIYRKDIGYVYQNYNLLSGLTVYENIIMSTILNHCRYDKDYLLELVSRLEISDVLYHNSRNLRNEQKQCVAICRALINRPQIILADEPTGNLGEHLKREALDLLLEYIHQYQRTLIMVTNDPEILIFADNIFELNNGQITVTKEKCKKRHILLC</sequence>
<dbReference type="GO" id="GO:0005524">
    <property type="term" value="F:ATP binding"/>
    <property type="evidence" value="ECO:0007669"/>
    <property type="project" value="UniProtKB-KW"/>
</dbReference>